<dbReference type="Proteomes" id="UP000291380">
    <property type="component" value="Unassembled WGS sequence"/>
</dbReference>
<feature type="coiled-coil region" evidence="1">
    <location>
        <begin position="128"/>
        <end position="155"/>
    </location>
</feature>
<evidence type="ECO:0000313" key="2">
    <source>
        <dbReference type="EMBL" id="TCB54793.1"/>
    </source>
</evidence>
<evidence type="ECO:0000313" key="3">
    <source>
        <dbReference type="Proteomes" id="UP000291380"/>
    </source>
</evidence>
<protein>
    <submittedName>
        <fullName evidence="2">Uncharacterized protein</fullName>
    </submittedName>
</protein>
<dbReference type="AlphaFoldDB" id="A0A4R0EF09"/>
<proteinExistence type="predicted"/>
<accession>A0A4R0EF09</accession>
<organism evidence="2 3">
    <name type="scientific">Acinetobacter terrae</name>
    <dbReference type="NCBI Taxonomy" id="2731247"/>
    <lineage>
        <taxon>Bacteria</taxon>
        <taxon>Pseudomonadati</taxon>
        <taxon>Pseudomonadota</taxon>
        <taxon>Gammaproteobacteria</taxon>
        <taxon>Moraxellales</taxon>
        <taxon>Moraxellaceae</taxon>
        <taxon>Acinetobacter</taxon>
        <taxon>Acinetobacter Taxon 24</taxon>
    </lineage>
</organism>
<dbReference type="RefSeq" id="WP_131272155.1">
    <property type="nucleotide sequence ID" value="NZ_SJOA01000031.1"/>
</dbReference>
<reference evidence="2 3" key="1">
    <citation type="submission" date="2019-02" db="EMBL/GenBank/DDBJ databases">
        <title>High diversity of culturable Acinetobacter species in natural soil and water ecosystems.</title>
        <authorList>
            <person name="Radolfova-Krizova L."/>
            <person name="Nemec A."/>
        </authorList>
    </citation>
    <scope>NUCLEOTIDE SEQUENCE [LARGE SCALE GENOMIC DNA]</scope>
    <source>
        <strain evidence="2 3">ANC 4281</strain>
    </source>
</reference>
<dbReference type="EMBL" id="SJOA01000031">
    <property type="protein sequence ID" value="TCB54793.1"/>
    <property type="molecule type" value="Genomic_DNA"/>
</dbReference>
<evidence type="ECO:0000256" key="1">
    <source>
        <dbReference type="SAM" id="Coils"/>
    </source>
</evidence>
<dbReference type="OrthoDB" id="6856769at2"/>
<name>A0A4R0EF09_9GAMM</name>
<keyword evidence="1" id="KW-0175">Coiled coil</keyword>
<comment type="caution">
    <text evidence="2">The sequence shown here is derived from an EMBL/GenBank/DDBJ whole genome shotgun (WGS) entry which is preliminary data.</text>
</comment>
<sequence length="326" mass="37808">MSSAITRSKIINAIVKERVKNPSLKLKIQDVCATVEISRQSFNRYYSDLKPYMKGERPISELIKGEDEISSNQLLCSYQSKIIELQEKLRDTEERHIKELAKIKNSITTSLMNNDLTLYDADAVRLQLQKQSLHNEKLIEKINTLQIELSKQQVRQNPESVITPLSANFEVIEEDFELLFKNYADNQDIDVFENEKESAIDRLTIKTNKLSVNGKAVVVMFMERYLCSFNKFVERYVFDSETLHLFVRLPVHSRSELKLILNKLSKQAEIKIYIPHSDSEAIIKTQRNFFFRNVPVSELQAADKSFIPSVKDGFNQVCQYRISQGD</sequence>
<gene>
    <name evidence="2" type="ORF">E0H85_15765</name>
</gene>